<evidence type="ECO:0000256" key="1">
    <source>
        <dbReference type="SAM" id="Phobius"/>
    </source>
</evidence>
<keyword evidence="1" id="KW-0812">Transmembrane</keyword>
<dbReference type="Proteomes" id="UP001596298">
    <property type="component" value="Unassembled WGS sequence"/>
</dbReference>
<keyword evidence="3" id="KW-1185">Reference proteome</keyword>
<feature type="transmembrane region" description="Helical" evidence="1">
    <location>
        <begin position="97"/>
        <end position="113"/>
    </location>
</feature>
<keyword evidence="1" id="KW-1133">Transmembrane helix</keyword>
<evidence type="ECO:0000313" key="3">
    <source>
        <dbReference type="Proteomes" id="UP001596298"/>
    </source>
</evidence>
<feature type="transmembrane region" description="Helical" evidence="1">
    <location>
        <begin position="55"/>
        <end position="77"/>
    </location>
</feature>
<reference evidence="3" key="1">
    <citation type="journal article" date="2019" name="Int. J. Syst. Evol. Microbiol.">
        <title>The Global Catalogue of Microorganisms (GCM) 10K type strain sequencing project: providing services to taxonomists for standard genome sequencing and annotation.</title>
        <authorList>
            <consortium name="The Broad Institute Genomics Platform"/>
            <consortium name="The Broad Institute Genome Sequencing Center for Infectious Disease"/>
            <person name="Wu L."/>
            <person name="Ma J."/>
        </authorList>
    </citation>
    <scope>NUCLEOTIDE SEQUENCE [LARGE SCALE GENOMIC DNA]</scope>
    <source>
        <strain evidence="3">CCUG 58127</strain>
    </source>
</reference>
<keyword evidence="1" id="KW-0472">Membrane</keyword>
<proteinExistence type="predicted"/>
<gene>
    <name evidence="2" type="ORF">ACFQDH_04855</name>
</gene>
<feature type="transmembrane region" description="Helical" evidence="1">
    <location>
        <begin position="125"/>
        <end position="147"/>
    </location>
</feature>
<feature type="transmembrane region" description="Helical" evidence="1">
    <location>
        <begin position="159"/>
        <end position="176"/>
    </location>
</feature>
<organism evidence="2 3">
    <name type="scientific">Flexivirga alba</name>
    <dbReference type="NCBI Taxonomy" id="702742"/>
    <lineage>
        <taxon>Bacteria</taxon>
        <taxon>Bacillati</taxon>
        <taxon>Actinomycetota</taxon>
        <taxon>Actinomycetes</taxon>
        <taxon>Micrococcales</taxon>
        <taxon>Dermacoccaceae</taxon>
        <taxon>Flexivirga</taxon>
    </lineage>
</organism>
<dbReference type="EMBL" id="JBHSWH010000001">
    <property type="protein sequence ID" value="MFC6704616.1"/>
    <property type="molecule type" value="Genomic_DNA"/>
</dbReference>
<dbReference type="RefSeq" id="WP_382399012.1">
    <property type="nucleotide sequence ID" value="NZ_JBHSWH010000001.1"/>
</dbReference>
<evidence type="ECO:0000313" key="2">
    <source>
        <dbReference type="EMBL" id="MFC6704616.1"/>
    </source>
</evidence>
<protein>
    <recommendedName>
        <fullName evidence="4">Integral membrane protein</fullName>
    </recommendedName>
</protein>
<name>A0ABW2ACW1_9MICO</name>
<evidence type="ECO:0008006" key="4">
    <source>
        <dbReference type="Google" id="ProtNLM"/>
    </source>
</evidence>
<accession>A0ABW2ACW1</accession>
<sequence length="250" mass="26261">MNVPDALTALYPPAVRQRWGDELTCEVRESGPKAWGDTVVGAARLWLHPRDWPELVAGHTCAVLTCALAAVTAAAALLVRAAEPSHYLTGDPARPATSAWLVLVVAGVVLAAPRPRLDLQGVRRLAAMAVRELTAPACLAVVLWLIANSTVASHPTGPARVGFIAFYWISLAFGAFRLCRLIARIVAISRPPSRRRMYAALPLLGSGSGLAAVQSQLGTTHAPTGVAISVALAARAAAVFTAARNFRPAS</sequence>
<comment type="caution">
    <text evidence="2">The sequence shown here is derived from an EMBL/GenBank/DDBJ whole genome shotgun (WGS) entry which is preliminary data.</text>
</comment>